<keyword evidence="3" id="KW-0378">Hydrolase</keyword>
<evidence type="ECO:0000256" key="1">
    <source>
        <dbReference type="ARBA" id="ARBA00008683"/>
    </source>
</evidence>
<reference evidence="8" key="1">
    <citation type="journal article" date="2019" name="Int. J. Syst. Evol. Microbiol.">
        <title>The Global Catalogue of Microorganisms (GCM) 10K type strain sequencing project: providing services to taxonomists for standard genome sequencing and annotation.</title>
        <authorList>
            <consortium name="The Broad Institute Genomics Platform"/>
            <consortium name="The Broad Institute Genome Sequencing Center for Infectious Disease"/>
            <person name="Wu L."/>
            <person name="Ma J."/>
        </authorList>
    </citation>
    <scope>NUCLEOTIDE SEQUENCE [LARGE SCALE GENOMIC DNA]</scope>
    <source>
        <strain evidence="8">JCM 3369</strain>
    </source>
</reference>
<dbReference type="PANTHER" id="PTHR42987">
    <property type="entry name" value="PEPTIDASE S49"/>
    <property type="match status" value="1"/>
</dbReference>
<evidence type="ECO:0000313" key="8">
    <source>
        <dbReference type="Proteomes" id="UP001597327"/>
    </source>
</evidence>
<gene>
    <name evidence="7" type="primary">sppA</name>
    <name evidence="7" type="ORF">ACFSC7_17080</name>
</gene>
<dbReference type="InterPro" id="IPR002142">
    <property type="entry name" value="Peptidase_S49"/>
</dbReference>
<evidence type="ECO:0000256" key="4">
    <source>
        <dbReference type="ARBA" id="ARBA00022825"/>
    </source>
</evidence>
<keyword evidence="5" id="KW-0812">Transmembrane</keyword>
<sequence length="326" mass="35331">MPLDVDTLIDRRKLRRKLTFWRVVAVVAMLVLIGGGSFALLCRDLSHAGNHIARLPIEGMILENRAQLKLIDDLVKRDSVKAVIVSINSPGGSTTGGEDLYNALRRLAEKKPVVAEIRTLGASAGYMVALSGERIFARYNTITGSIGVLFQYGNAAKLLDTIGVEMDAVKSAPLKAEPDFYSETSPEARAVLADVVDDSYQWFVKLVAERRGLDLEAARTLADGRIYSGVRALDKGLIDAIGGEREVVAWLVDEKGVPEGLPVLTWDLDKAADDSPFALKMSKGLGAGIAETILQSDYSANRLISPGFMLDGLVSVWQASETEIEK</sequence>
<dbReference type="InterPro" id="IPR047272">
    <property type="entry name" value="S49_SppA_C"/>
</dbReference>
<dbReference type="RefSeq" id="WP_149893490.1">
    <property type="nucleotide sequence ID" value="NZ_JBHUFA010000015.1"/>
</dbReference>
<dbReference type="CDD" id="cd07023">
    <property type="entry name" value="S49_Sppa_N_C"/>
    <property type="match status" value="1"/>
</dbReference>
<proteinExistence type="inferred from homology"/>
<keyword evidence="5" id="KW-1133">Transmembrane helix</keyword>
<dbReference type="Proteomes" id="UP001597327">
    <property type="component" value="Unassembled WGS sequence"/>
</dbReference>
<evidence type="ECO:0000256" key="3">
    <source>
        <dbReference type="ARBA" id="ARBA00022801"/>
    </source>
</evidence>
<dbReference type="Gene3D" id="3.90.226.10">
    <property type="entry name" value="2-enoyl-CoA Hydratase, Chain A, domain 1"/>
    <property type="match status" value="2"/>
</dbReference>
<feature type="domain" description="Peptidase S49" evidence="6">
    <location>
        <begin position="107"/>
        <end position="257"/>
    </location>
</feature>
<protein>
    <submittedName>
        <fullName evidence="7">Signal peptide peptidase SppA</fullName>
    </submittedName>
</protein>
<accession>A0ABW4K131</accession>
<keyword evidence="5" id="KW-0472">Membrane</keyword>
<dbReference type="SUPFAM" id="SSF52096">
    <property type="entry name" value="ClpP/crotonase"/>
    <property type="match status" value="1"/>
</dbReference>
<dbReference type="NCBIfam" id="TIGR00706">
    <property type="entry name" value="SppA_dom"/>
    <property type="match status" value="1"/>
</dbReference>
<comment type="similarity">
    <text evidence="1">Belongs to the peptidase S49 family.</text>
</comment>
<feature type="transmembrane region" description="Helical" evidence="5">
    <location>
        <begin position="20"/>
        <end position="41"/>
    </location>
</feature>
<dbReference type="Pfam" id="PF01343">
    <property type="entry name" value="Peptidase_S49"/>
    <property type="match status" value="1"/>
</dbReference>
<keyword evidence="4" id="KW-0720">Serine protease</keyword>
<evidence type="ECO:0000256" key="5">
    <source>
        <dbReference type="SAM" id="Phobius"/>
    </source>
</evidence>
<evidence type="ECO:0000259" key="6">
    <source>
        <dbReference type="Pfam" id="PF01343"/>
    </source>
</evidence>
<name>A0ABW4K131_9HYPH</name>
<organism evidence="7 8">
    <name type="scientific">Roseibium aestuarii</name>
    <dbReference type="NCBI Taxonomy" id="2600299"/>
    <lineage>
        <taxon>Bacteria</taxon>
        <taxon>Pseudomonadati</taxon>
        <taxon>Pseudomonadota</taxon>
        <taxon>Alphaproteobacteria</taxon>
        <taxon>Hyphomicrobiales</taxon>
        <taxon>Stappiaceae</taxon>
        <taxon>Roseibium</taxon>
    </lineage>
</organism>
<dbReference type="InterPro" id="IPR004635">
    <property type="entry name" value="Pept_S49_SppA"/>
</dbReference>
<dbReference type="PANTHER" id="PTHR42987:SF6">
    <property type="entry name" value="PROTEINASE IV"/>
    <property type="match status" value="1"/>
</dbReference>
<dbReference type="InterPro" id="IPR029045">
    <property type="entry name" value="ClpP/crotonase-like_dom_sf"/>
</dbReference>
<comment type="caution">
    <text evidence="7">The sequence shown here is derived from an EMBL/GenBank/DDBJ whole genome shotgun (WGS) entry which is preliminary data.</text>
</comment>
<keyword evidence="8" id="KW-1185">Reference proteome</keyword>
<dbReference type="EMBL" id="JBHUFA010000015">
    <property type="protein sequence ID" value="MFD1697234.1"/>
    <property type="molecule type" value="Genomic_DNA"/>
</dbReference>
<evidence type="ECO:0000313" key="7">
    <source>
        <dbReference type="EMBL" id="MFD1697234.1"/>
    </source>
</evidence>
<keyword evidence="2" id="KW-0645">Protease</keyword>
<evidence type="ECO:0000256" key="2">
    <source>
        <dbReference type="ARBA" id="ARBA00022670"/>
    </source>
</evidence>